<feature type="compositionally biased region" description="Acidic residues" evidence="15">
    <location>
        <begin position="238"/>
        <end position="254"/>
    </location>
</feature>
<evidence type="ECO:0000256" key="16">
    <source>
        <dbReference type="SAM" id="Phobius"/>
    </source>
</evidence>
<accession>A0A1R3IQN4</accession>
<dbReference type="EMBL" id="AWWV01009661">
    <property type="protein sequence ID" value="OMO84895.1"/>
    <property type="molecule type" value="Genomic_DNA"/>
</dbReference>
<dbReference type="STRING" id="210143.A0A1R3IQN4"/>
<dbReference type="UniPathway" id="UPA00143"/>
<dbReference type="PROSITE" id="PS50089">
    <property type="entry name" value="ZF_RING_2"/>
    <property type="match status" value="1"/>
</dbReference>
<keyword evidence="10" id="KW-0862">Zinc</keyword>
<dbReference type="InterPro" id="IPR001841">
    <property type="entry name" value="Znf_RING"/>
</dbReference>
<dbReference type="GO" id="GO:0008270">
    <property type="term" value="F:zinc ion binding"/>
    <property type="evidence" value="ECO:0007669"/>
    <property type="project" value="UniProtKB-KW"/>
</dbReference>
<dbReference type="Gramene" id="OMO84895">
    <property type="protein sequence ID" value="OMO84895"/>
    <property type="gene ID" value="CCACVL1_10580"/>
</dbReference>
<name>A0A1R3IQN4_COCAP</name>
<keyword evidence="12 16" id="KW-0472">Membrane</keyword>
<sequence length="398" mass="44738">MGFQHRKLMPDSANKTLSDYCTKTLECDQYCYSPCFQSCFQFCPDDFNPPPSPSPHSGSNPKTVAKALIITFTVLSVAFLVLCYYIYYVRFCRARSNARRRSQPETTENRDEFLDEDHGPIVDHHIWYINTVGLQQSIINSIAVCKYKRGEGLVEGTECSVCLNEFEEDETLRLLPKCSHAFHVPCIDTWLRSHTNCPMCRAPIVSNTANNKESSSSSEVNGNDSEVSEEIQVVIREDDGEQSEREADEGEIETSETRVRSRTEEEEELDVENENQSKTGESSGVEDENEIQAIRRSFSMDSLAASQISQAIATGFPEGSNGNSDNEMVKEKESSVRIVTRRAAGNQRLLRLMCHSSIGKSLQNGPIFLKRSFSCNGKFSLPICNNKGKNKNPPLRSF</sequence>
<organism evidence="18 19">
    <name type="scientific">Corchorus capsularis</name>
    <name type="common">Jute</name>
    <dbReference type="NCBI Taxonomy" id="210143"/>
    <lineage>
        <taxon>Eukaryota</taxon>
        <taxon>Viridiplantae</taxon>
        <taxon>Streptophyta</taxon>
        <taxon>Embryophyta</taxon>
        <taxon>Tracheophyta</taxon>
        <taxon>Spermatophyta</taxon>
        <taxon>Magnoliopsida</taxon>
        <taxon>eudicotyledons</taxon>
        <taxon>Gunneridae</taxon>
        <taxon>Pentapetalae</taxon>
        <taxon>rosids</taxon>
        <taxon>malvids</taxon>
        <taxon>Malvales</taxon>
        <taxon>Malvaceae</taxon>
        <taxon>Grewioideae</taxon>
        <taxon>Apeibeae</taxon>
        <taxon>Corchorus</taxon>
    </lineage>
</organism>
<dbReference type="SMART" id="SM01197">
    <property type="entry name" value="FANCL_C"/>
    <property type="match status" value="1"/>
</dbReference>
<keyword evidence="5" id="KW-0808">Transferase</keyword>
<dbReference type="SMART" id="SM00184">
    <property type="entry name" value="RING"/>
    <property type="match status" value="1"/>
</dbReference>
<keyword evidence="8 14" id="KW-0863">Zinc-finger</keyword>
<evidence type="ECO:0000256" key="9">
    <source>
        <dbReference type="ARBA" id="ARBA00022786"/>
    </source>
</evidence>
<evidence type="ECO:0000256" key="15">
    <source>
        <dbReference type="SAM" id="MobiDB-lite"/>
    </source>
</evidence>
<evidence type="ECO:0000256" key="3">
    <source>
        <dbReference type="ARBA" id="ARBA00004906"/>
    </source>
</evidence>
<dbReference type="Proteomes" id="UP000188268">
    <property type="component" value="Unassembled WGS sequence"/>
</dbReference>
<dbReference type="SUPFAM" id="SSF57850">
    <property type="entry name" value="RING/U-box"/>
    <property type="match status" value="1"/>
</dbReference>
<feature type="transmembrane region" description="Helical" evidence="16">
    <location>
        <begin position="67"/>
        <end position="87"/>
    </location>
</feature>
<feature type="compositionally biased region" description="Acidic residues" evidence="15">
    <location>
        <begin position="264"/>
        <end position="273"/>
    </location>
</feature>
<evidence type="ECO:0000256" key="2">
    <source>
        <dbReference type="ARBA" id="ARBA00004167"/>
    </source>
</evidence>
<keyword evidence="11 16" id="KW-1133">Transmembrane helix</keyword>
<dbReference type="GO" id="GO:0061630">
    <property type="term" value="F:ubiquitin protein ligase activity"/>
    <property type="evidence" value="ECO:0007669"/>
    <property type="project" value="UniProtKB-EC"/>
</dbReference>
<keyword evidence="9" id="KW-0833">Ubl conjugation pathway</keyword>
<dbReference type="OMA" id="GCNDSCA"/>
<dbReference type="GO" id="GO:0016567">
    <property type="term" value="P:protein ubiquitination"/>
    <property type="evidence" value="ECO:0007669"/>
    <property type="project" value="UniProtKB-UniPathway"/>
</dbReference>
<gene>
    <name evidence="18" type="ORF">CCACVL1_10580</name>
</gene>
<keyword evidence="19" id="KW-1185">Reference proteome</keyword>
<evidence type="ECO:0000256" key="4">
    <source>
        <dbReference type="ARBA" id="ARBA00012483"/>
    </source>
</evidence>
<comment type="catalytic activity">
    <reaction evidence="1">
        <text>S-ubiquitinyl-[E2 ubiquitin-conjugating enzyme]-L-cysteine + [acceptor protein]-L-lysine = [E2 ubiquitin-conjugating enzyme]-L-cysteine + N(6)-ubiquitinyl-[acceptor protein]-L-lysine.</text>
        <dbReference type="EC" id="2.3.2.27"/>
    </reaction>
</comment>
<evidence type="ECO:0000256" key="14">
    <source>
        <dbReference type="PROSITE-ProRule" id="PRU00175"/>
    </source>
</evidence>
<keyword evidence="6 16" id="KW-0812">Transmembrane</keyword>
<dbReference type="OrthoDB" id="9984778at2759"/>
<dbReference type="Pfam" id="PF13639">
    <property type="entry name" value="zf-RING_2"/>
    <property type="match status" value="1"/>
</dbReference>
<dbReference type="CDD" id="cd16461">
    <property type="entry name" value="RING-H2_EL5-like"/>
    <property type="match status" value="1"/>
</dbReference>
<evidence type="ECO:0000313" key="19">
    <source>
        <dbReference type="Proteomes" id="UP000188268"/>
    </source>
</evidence>
<comment type="similarity">
    <text evidence="13">Belongs to the RING-type zinc finger family. ATL subfamily.</text>
</comment>
<dbReference type="InterPro" id="IPR044600">
    <property type="entry name" value="ATL1/ATL16-like"/>
</dbReference>
<dbReference type="InterPro" id="IPR013083">
    <property type="entry name" value="Znf_RING/FYVE/PHD"/>
</dbReference>
<comment type="subcellular location">
    <subcellularLocation>
        <location evidence="2">Membrane</location>
        <topology evidence="2">Single-pass membrane protein</topology>
    </subcellularLocation>
</comment>
<protein>
    <recommendedName>
        <fullName evidence="4">RING-type E3 ubiquitin transferase</fullName>
        <ecNumber evidence="4">2.3.2.27</ecNumber>
    </recommendedName>
</protein>
<evidence type="ECO:0000256" key="11">
    <source>
        <dbReference type="ARBA" id="ARBA00022989"/>
    </source>
</evidence>
<keyword evidence="7" id="KW-0479">Metal-binding</keyword>
<evidence type="ECO:0000313" key="18">
    <source>
        <dbReference type="EMBL" id="OMO84895.1"/>
    </source>
</evidence>
<evidence type="ECO:0000256" key="12">
    <source>
        <dbReference type="ARBA" id="ARBA00023136"/>
    </source>
</evidence>
<feature type="compositionally biased region" description="Low complexity" evidence="15">
    <location>
        <begin position="208"/>
        <end position="225"/>
    </location>
</feature>
<feature type="region of interest" description="Disordered" evidence="15">
    <location>
        <begin position="208"/>
        <end position="289"/>
    </location>
</feature>
<evidence type="ECO:0000256" key="6">
    <source>
        <dbReference type="ARBA" id="ARBA00022692"/>
    </source>
</evidence>
<evidence type="ECO:0000256" key="10">
    <source>
        <dbReference type="ARBA" id="ARBA00022833"/>
    </source>
</evidence>
<evidence type="ECO:0000259" key="17">
    <source>
        <dbReference type="PROSITE" id="PS50089"/>
    </source>
</evidence>
<feature type="domain" description="RING-type" evidence="17">
    <location>
        <begin position="159"/>
        <end position="201"/>
    </location>
</feature>
<dbReference type="AlphaFoldDB" id="A0A1R3IQN4"/>
<comment type="pathway">
    <text evidence="3">Protein modification; protein ubiquitination.</text>
</comment>
<evidence type="ECO:0000256" key="5">
    <source>
        <dbReference type="ARBA" id="ARBA00022679"/>
    </source>
</evidence>
<dbReference type="GO" id="GO:0016020">
    <property type="term" value="C:membrane"/>
    <property type="evidence" value="ECO:0007669"/>
    <property type="project" value="UniProtKB-SubCell"/>
</dbReference>
<feature type="region of interest" description="Disordered" evidence="15">
    <location>
        <begin position="314"/>
        <end position="334"/>
    </location>
</feature>
<comment type="caution">
    <text evidence="18">The sequence shown here is derived from an EMBL/GenBank/DDBJ whole genome shotgun (WGS) entry which is preliminary data.</text>
</comment>
<reference evidence="18 19" key="1">
    <citation type="submission" date="2013-09" db="EMBL/GenBank/DDBJ databases">
        <title>Corchorus capsularis genome sequencing.</title>
        <authorList>
            <person name="Alam M."/>
            <person name="Haque M.S."/>
            <person name="Islam M.S."/>
            <person name="Emdad E.M."/>
            <person name="Islam M.M."/>
            <person name="Ahmed B."/>
            <person name="Halim A."/>
            <person name="Hossen Q.M.M."/>
            <person name="Hossain M.Z."/>
            <person name="Ahmed R."/>
            <person name="Khan M.M."/>
            <person name="Islam R."/>
            <person name="Rashid M.M."/>
            <person name="Khan S.A."/>
            <person name="Rahman M.S."/>
            <person name="Alam M."/>
        </authorList>
    </citation>
    <scope>NUCLEOTIDE SEQUENCE [LARGE SCALE GENOMIC DNA]</scope>
    <source>
        <strain evidence="19">cv. CVL-1</strain>
        <tissue evidence="18">Whole seedling</tissue>
    </source>
</reference>
<dbReference type="FunFam" id="3.30.40.10:FF:000233">
    <property type="entry name" value="RING-H2 finger protein ATL54"/>
    <property type="match status" value="1"/>
</dbReference>
<evidence type="ECO:0000256" key="1">
    <source>
        <dbReference type="ARBA" id="ARBA00000900"/>
    </source>
</evidence>
<evidence type="ECO:0000256" key="8">
    <source>
        <dbReference type="ARBA" id="ARBA00022771"/>
    </source>
</evidence>
<evidence type="ECO:0000256" key="7">
    <source>
        <dbReference type="ARBA" id="ARBA00022723"/>
    </source>
</evidence>
<dbReference type="PANTHER" id="PTHR46913">
    <property type="entry name" value="RING-H2 FINGER PROTEIN ATL16"/>
    <property type="match status" value="1"/>
</dbReference>
<evidence type="ECO:0000256" key="13">
    <source>
        <dbReference type="ARBA" id="ARBA00024209"/>
    </source>
</evidence>
<dbReference type="Gene3D" id="3.30.40.10">
    <property type="entry name" value="Zinc/RING finger domain, C3HC4 (zinc finger)"/>
    <property type="match status" value="1"/>
</dbReference>
<dbReference type="PANTHER" id="PTHR46913:SF19">
    <property type="entry name" value="RING-TYPE E3 UBIQUITIN TRANSFERASE"/>
    <property type="match status" value="1"/>
</dbReference>
<proteinExistence type="inferred from homology"/>
<dbReference type="EC" id="2.3.2.27" evidence="4"/>